<evidence type="ECO:0000313" key="3">
    <source>
        <dbReference type="Proteomes" id="UP000033998"/>
    </source>
</evidence>
<accession>A0A837HPW4</accession>
<keyword evidence="1" id="KW-1133">Transmembrane helix</keyword>
<keyword evidence="1" id="KW-0472">Membrane</keyword>
<dbReference type="EMBL" id="LBWE01000014">
    <property type="protein sequence ID" value="KKR00683.1"/>
    <property type="molecule type" value="Genomic_DNA"/>
</dbReference>
<keyword evidence="2" id="KW-0378">Hydrolase</keyword>
<protein>
    <submittedName>
        <fullName evidence="2">Gigantic extracellular protein with interesting sushi (9x) and archaeal protease type repeat having the domain architecture: signal peptide-CRYPB(3x)-sushi (9x)-archaeoglobus type repeat (2x)</fullName>
    </submittedName>
</protein>
<dbReference type="Proteomes" id="UP000033998">
    <property type="component" value="Unassembled WGS sequence"/>
</dbReference>
<dbReference type="GO" id="GO:0006508">
    <property type="term" value="P:proteolysis"/>
    <property type="evidence" value="ECO:0007669"/>
    <property type="project" value="UniProtKB-KW"/>
</dbReference>
<sequence>MTWAFKRQIFYVIVLILFIVVFGFLIIYPSLSRAPSCADNKQNGDEVGVDCGGSCSNACSGQVDAVSVLWARAFKVIPSRYNAVAYLENHNKNNAIEKINYKFRFADSNNVYIGKREGSTFIPPAGRFAIFEPGIDIGNSIPVYTTFEFVGMPKWLQVSEQKIQQLQVVVSDINLVDEASSPKLSATIKNNSLFYIPELNVIALLYDGSGNVVSASRTYLDQLRAEETANINFTWPEPITEKVVTKEIIPVYNIFKVELR</sequence>
<gene>
    <name evidence="2" type="ORF">UT27_C0014G0013</name>
</gene>
<dbReference type="AlphaFoldDB" id="A0A837HPW4"/>
<keyword evidence="2" id="KW-0645">Protease</keyword>
<organism evidence="2 3">
    <name type="scientific">Candidatus Nomurabacteria bacterium GW2011_GWD2_39_12</name>
    <dbReference type="NCBI Taxonomy" id="1618759"/>
    <lineage>
        <taxon>Bacteria</taxon>
        <taxon>Candidatus Nomuraibacteriota</taxon>
    </lineage>
</organism>
<name>A0A837HPW4_9BACT</name>
<evidence type="ECO:0000256" key="1">
    <source>
        <dbReference type="SAM" id="Phobius"/>
    </source>
</evidence>
<proteinExistence type="predicted"/>
<dbReference type="GO" id="GO:0008233">
    <property type="term" value="F:peptidase activity"/>
    <property type="evidence" value="ECO:0007669"/>
    <property type="project" value="UniProtKB-KW"/>
</dbReference>
<evidence type="ECO:0000313" key="2">
    <source>
        <dbReference type="EMBL" id="KKR00683.1"/>
    </source>
</evidence>
<feature type="transmembrane region" description="Helical" evidence="1">
    <location>
        <begin position="9"/>
        <end position="31"/>
    </location>
</feature>
<keyword evidence="1" id="KW-0812">Transmembrane</keyword>
<comment type="caution">
    <text evidence="2">The sequence shown here is derived from an EMBL/GenBank/DDBJ whole genome shotgun (WGS) entry which is preliminary data.</text>
</comment>
<reference evidence="2 3" key="1">
    <citation type="journal article" date="2015" name="Nature">
        <title>rRNA introns, odd ribosomes, and small enigmatic genomes across a large radiation of phyla.</title>
        <authorList>
            <person name="Brown C.T."/>
            <person name="Hug L.A."/>
            <person name="Thomas B.C."/>
            <person name="Sharon I."/>
            <person name="Castelle C.J."/>
            <person name="Singh A."/>
            <person name="Wilkins M.J."/>
            <person name="Williams K.H."/>
            <person name="Banfield J.F."/>
        </authorList>
    </citation>
    <scope>NUCLEOTIDE SEQUENCE [LARGE SCALE GENOMIC DNA]</scope>
</reference>